<evidence type="ECO:0000313" key="3">
    <source>
        <dbReference type="Proteomes" id="UP000294682"/>
    </source>
</evidence>
<feature type="transmembrane region" description="Helical" evidence="1">
    <location>
        <begin position="12"/>
        <end position="35"/>
    </location>
</feature>
<keyword evidence="1" id="KW-1133">Transmembrane helix</keyword>
<accession>A0A9X8UJP0</accession>
<sequence>MKILGEGSLCRLMERFCGLLMIAGGLFLVGLPWILRFYFNFKGHAGMTLYVTMLVVLYVSGLCGMLILWQGKQILRNINASDPFTGDTAQRMRRIALLCLPVAAVYLLATILMPSMLVVLVGIVFLFLAALAAILAEVFLQAARFKQENDLTI</sequence>
<feature type="transmembrane region" description="Helical" evidence="1">
    <location>
        <begin position="47"/>
        <end position="69"/>
    </location>
</feature>
<dbReference type="InterPro" id="IPR021354">
    <property type="entry name" value="DUF2975"/>
</dbReference>
<dbReference type="Proteomes" id="UP000294682">
    <property type="component" value="Unassembled WGS sequence"/>
</dbReference>
<reference evidence="2 3" key="1">
    <citation type="submission" date="2019-03" db="EMBL/GenBank/DDBJ databases">
        <title>Genomic Encyclopedia of Type Strains, Phase IV (KMG-IV): sequencing the most valuable type-strain genomes for metagenomic binning, comparative biology and taxonomic classification.</title>
        <authorList>
            <person name="Goeker M."/>
        </authorList>
    </citation>
    <scope>NUCLEOTIDE SEQUENCE [LARGE SCALE GENOMIC DNA]</scope>
    <source>
        <strain evidence="2 3">DSM 100433</strain>
    </source>
</reference>
<dbReference type="AlphaFoldDB" id="A0A9X8UJP0"/>
<feature type="transmembrane region" description="Helical" evidence="1">
    <location>
        <begin position="95"/>
        <end position="113"/>
    </location>
</feature>
<keyword evidence="3" id="KW-1185">Reference proteome</keyword>
<feature type="transmembrane region" description="Helical" evidence="1">
    <location>
        <begin position="119"/>
        <end position="140"/>
    </location>
</feature>
<name>A0A9X8UJP0_9FIRM</name>
<dbReference type="EMBL" id="SLUK01000004">
    <property type="protein sequence ID" value="TCL43781.1"/>
    <property type="molecule type" value="Genomic_DNA"/>
</dbReference>
<comment type="caution">
    <text evidence="2">The sequence shown here is derived from an EMBL/GenBank/DDBJ whole genome shotgun (WGS) entry which is preliminary data.</text>
</comment>
<dbReference type="Pfam" id="PF11188">
    <property type="entry name" value="DUF2975"/>
    <property type="match status" value="1"/>
</dbReference>
<organism evidence="2 3">
    <name type="scientific">Harryflintia acetispora</name>
    <dbReference type="NCBI Taxonomy" id="1849041"/>
    <lineage>
        <taxon>Bacteria</taxon>
        <taxon>Bacillati</taxon>
        <taxon>Bacillota</taxon>
        <taxon>Clostridia</taxon>
        <taxon>Eubacteriales</taxon>
        <taxon>Oscillospiraceae</taxon>
        <taxon>Harryflintia</taxon>
    </lineage>
</organism>
<evidence type="ECO:0000256" key="1">
    <source>
        <dbReference type="SAM" id="Phobius"/>
    </source>
</evidence>
<keyword evidence="1" id="KW-0472">Membrane</keyword>
<gene>
    <name evidence="2" type="ORF">EDD78_104119</name>
</gene>
<evidence type="ECO:0000313" key="2">
    <source>
        <dbReference type="EMBL" id="TCL43781.1"/>
    </source>
</evidence>
<protein>
    <submittedName>
        <fullName evidence="2">DUF2975 family protein</fullName>
    </submittedName>
</protein>
<keyword evidence="1" id="KW-0812">Transmembrane</keyword>
<proteinExistence type="predicted"/>